<organism evidence="2 3">
    <name type="scientific">Labedaea rhizosphaerae</name>
    <dbReference type="NCBI Taxonomy" id="598644"/>
    <lineage>
        <taxon>Bacteria</taxon>
        <taxon>Bacillati</taxon>
        <taxon>Actinomycetota</taxon>
        <taxon>Actinomycetes</taxon>
        <taxon>Pseudonocardiales</taxon>
        <taxon>Pseudonocardiaceae</taxon>
        <taxon>Labedaea</taxon>
    </lineage>
</organism>
<sequence length="122" mass="13122">MVLLFVQALFNALFAGLLLAELNNAAEHGQTVLNAGFVRFGVGLSLVTTGAQLICAILILRRIPWSRPLAIGVEVVTIGSGIIALVNNGASPQFFTGLGLPVLALVYLMNHEFTAWFTQDRR</sequence>
<name>A0A4R6S2U5_LABRH</name>
<reference evidence="2 3" key="1">
    <citation type="submission" date="2019-03" db="EMBL/GenBank/DDBJ databases">
        <title>Genomic Encyclopedia of Type Strains, Phase IV (KMG-IV): sequencing the most valuable type-strain genomes for metagenomic binning, comparative biology and taxonomic classification.</title>
        <authorList>
            <person name="Goeker M."/>
        </authorList>
    </citation>
    <scope>NUCLEOTIDE SEQUENCE [LARGE SCALE GENOMIC DNA]</scope>
    <source>
        <strain evidence="2 3">DSM 45361</strain>
    </source>
</reference>
<gene>
    <name evidence="2" type="ORF">EV186_1067</name>
</gene>
<keyword evidence="1" id="KW-0812">Transmembrane</keyword>
<dbReference type="Proteomes" id="UP000295444">
    <property type="component" value="Unassembled WGS sequence"/>
</dbReference>
<dbReference type="EMBL" id="SNXZ01000006">
    <property type="protein sequence ID" value="TDP93613.1"/>
    <property type="molecule type" value="Genomic_DNA"/>
</dbReference>
<keyword evidence="3" id="KW-1185">Reference proteome</keyword>
<keyword evidence="1" id="KW-0472">Membrane</keyword>
<keyword evidence="1" id="KW-1133">Transmembrane helix</keyword>
<feature type="transmembrane region" description="Helical" evidence="1">
    <location>
        <begin position="36"/>
        <end position="60"/>
    </location>
</feature>
<evidence type="ECO:0000256" key="1">
    <source>
        <dbReference type="SAM" id="Phobius"/>
    </source>
</evidence>
<feature type="transmembrane region" description="Helical" evidence="1">
    <location>
        <begin position="98"/>
        <end position="117"/>
    </location>
</feature>
<evidence type="ECO:0000313" key="2">
    <source>
        <dbReference type="EMBL" id="TDP93613.1"/>
    </source>
</evidence>
<protein>
    <submittedName>
        <fullName evidence="2">Uncharacterized protein</fullName>
    </submittedName>
</protein>
<evidence type="ECO:0000313" key="3">
    <source>
        <dbReference type="Proteomes" id="UP000295444"/>
    </source>
</evidence>
<accession>A0A4R6S2U5</accession>
<comment type="caution">
    <text evidence="2">The sequence shown here is derived from an EMBL/GenBank/DDBJ whole genome shotgun (WGS) entry which is preliminary data.</text>
</comment>
<proteinExistence type="predicted"/>
<feature type="transmembrane region" description="Helical" evidence="1">
    <location>
        <begin position="69"/>
        <end position="86"/>
    </location>
</feature>
<dbReference type="AlphaFoldDB" id="A0A4R6S2U5"/>